<dbReference type="Pfam" id="PF00708">
    <property type="entry name" value="Acylphosphatase"/>
    <property type="match status" value="1"/>
</dbReference>
<evidence type="ECO:0000256" key="5">
    <source>
        <dbReference type="RuleBase" id="RU000553"/>
    </source>
</evidence>
<dbReference type="PROSITE" id="PS51160">
    <property type="entry name" value="ACYLPHOSPHATASE_3"/>
    <property type="match status" value="1"/>
</dbReference>
<dbReference type="PROSITE" id="PS00151">
    <property type="entry name" value="ACYLPHOSPHATASE_2"/>
    <property type="match status" value="1"/>
</dbReference>
<dbReference type="EC" id="3.6.1.7" evidence="2 4"/>
<dbReference type="AlphaFoldDB" id="A0A399D1H4"/>
<dbReference type="PROSITE" id="PS00150">
    <property type="entry name" value="ACYLPHOSPHATASE_1"/>
    <property type="match status" value="1"/>
</dbReference>
<sequence>MIQYEIKVFGRVQGVGFRYFVRQRAAELNMKGWVRNTPDGNVLVMAQGDVTDMETFLDYLRIGPSLARVTRVTKNEMPALEEFDDFQVKY</sequence>
<evidence type="ECO:0000256" key="3">
    <source>
        <dbReference type="ARBA" id="ARBA00047645"/>
    </source>
</evidence>
<protein>
    <recommendedName>
        <fullName evidence="2 4">Acylphosphatase</fullName>
        <ecNumber evidence="2 4">3.6.1.7</ecNumber>
    </recommendedName>
</protein>
<comment type="caution">
    <text evidence="8">The sequence shown here is derived from an EMBL/GenBank/DDBJ whole genome shotgun (WGS) entry which is preliminary data.</text>
</comment>
<dbReference type="GO" id="GO:0003998">
    <property type="term" value="F:acylphosphatase activity"/>
    <property type="evidence" value="ECO:0007669"/>
    <property type="project" value="UniProtKB-EC"/>
</dbReference>
<dbReference type="PANTHER" id="PTHR47268">
    <property type="entry name" value="ACYLPHOSPHATASE"/>
    <property type="match status" value="1"/>
</dbReference>
<comment type="similarity">
    <text evidence="1 6">Belongs to the acylphosphatase family.</text>
</comment>
<evidence type="ECO:0000313" key="8">
    <source>
        <dbReference type="EMBL" id="RIH65845.1"/>
    </source>
</evidence>
<evidence type="ECO:0000256" key="6">
    <source>
        <dbReference type="RuleBase" id="RU004168"/>
    </source>
</evidence>
<dbReference type="InterPro" id="IPR017968">
    <property type="entry name" value="Acylphosphatase_CS"/>
</dbReference>
<dbReference type="PRINTS" id="PR00112">
    <property type="entry name" value="ACYLPHPHTASE"/>
</dbReference>
<dbReference type="RefSeq" id="WP_119349081.1">
    <property type="nucleotide sequence ID" value="NZ_QWET01000004.1"/>
</dbReference>
<evidence type="ECO:0000256" key="4">
    <source>
        <dbReference type="PROSITE-ProRule" id="PRU00520"/>
    </source>
</evidence>
<dbReference type="Proteomes" id="UP000266441">
    <property type="component" value="Unassembled WGS sequence"/>
</dbReference>
<dbReference type="SUPFAM" id="SSF54975">
    <property type="entry name" value="Acylphosphatase/BLUF domain-like"/>
    <property type="match status" value="1"/>
</dbReference>
<dbReference type="OrthoDB" id="9808093at2"/>
<proteinExistence type="inferred from homology"/>
<reference evidence="8 9" key="1">
    <citation type="journal article" date="2015" name="Int. J. Syst. Evol. Microbiol.">
        <title>Mariniphaga sediminis sp. nov., isolated from coastal sediment.</title>
        <authorList>
            <person name="Wang F.Q."/>
            <person name="Shen Q.Y."/>
            <person name="Chen G.J."/>
            <person name="Du Z.J."/>
        </authorList>
    </citation>
    <scope>NUCLEOTIDE SEQUENCE [LARGE SCALE GENOMIC DNA]</scope>
    <source>
        <strain evidence="8 9">SY21</strain>
    </source>
</reference>
<evidence type="ECO:0000259" key="7">
    <source>
        <dbReference type="PROSITE" id="PS51160"/>
    </source>
</evidence>
<evidence type="ECO:0000256" key="1">
    <source>
        <dbReference type="ARBA" id="ARBA00005614"/>
    </source>
</evidence>
<dbReference type="EMBL" id="QWET01000004">
    <property type="protein sequence ID" value="RIH65845.1"/>
    <property type="molecule type" value="Genomic_DNA"/>
</dbReference>
<dbReference type="InterPro" id="IPR036046">
    <property type="entry name" value="Acylphosphatase-like_dom_sf"/>
</dbReference>
<feature type="active site" evidence="4">
    <location>
        <position position="36"/>
    </location>
</feature>
<comment type="catalytic activity">
    <reaction evidence="3 4 5">
        <text>an acyl phosphate + H2O = a carboxylate + phosphate + H(+)</text>
        <dbReference type="Rhea" id="RHEA:14965"/>
        <dbReference type="ChEBI" id="CHEBI:15377"/>
        <dbReference type="ChEBI" id="CHEBI:15378"/>
        <dbReference type="ChEBI" id="CHEBI:29067"/>
        <dbReference type="ChEBI" id="CHEBI:43474"/>
        <dbReference type="ChEBI" id="CHEBI:59918"/>
        <dbReference type="EC" id="3.6.1.7"/>
    </reaction>
</comment>
<accession>A0A399D1H4</accession>
<dbReference type="InterPro" id="IPR020456">
    <property type="entry name" value="Acylphosphatase"/>
</dbReference>
<evidence type="ECO:0000256" key="2">
    <source>
        <dbReference type="ARBA" id="ARBA00012150"/>
    </source>
</evidence>
<gene>
    <name evidence="8" type="ORF">D1164_06130</name>
</gene>
<dbReference type="Gene3D" id="3.30.70.100">
    <property type="match status" value="1"/>
</dbReference>
<keyword evidence="4 5" id="KW-0378">Hydrolase</keyword>
<feature type="domain" description="Acylphosphatase-like" evidence="7">
    <location>
        <begin position="3"/>
        <end position="90"/>
    </location>
</feature>
<dbReference type="InterPro" id="IPR001792">
    <property type="entry name" value="Acylphosphatase-like_dom"/>
</dbReference>
<feature type="active site" evidence="4">
    <location>
        <position position="18"/>
    </location>
</feature>
<organism evidence="8 9">
    <name type="scientific">Mariniphaga sediminis</name>
    <dbReference type="NCBI Taxonomy" id="1628158"/>
    <lineage>
        <taxon>Bacteria</taxon>
        <taxon>Pseudomonadati</taxon>
        <taxon>Bacteroidota</taxon>
        <taxon>Bacteroidia</taxon>
        <taxon>Marinilabiliales</taxon>
        <taxon>Prolixibacteraceae</taxon>
        <taxon>Mariniphaga</taxon>
    </lineage>
</organism>
<dbReference type="PANTHER" id="PTHR47268:SF4">
    <property type="entry name" value="ACYLPHOSPHATASE"/>
    <property type="match status" value="1"/>
</dbReference>
<evidence type="ECO:0000313" key="9">
    <source>
        <dbReference type="Proteomes" id="UP000266441"/>
    </source>
</evidence>
<name>A0A399D1H4_9BACT</name>
<keyword evidence="9" id="KW-1185">Reference proteome</keyword>